<sequence length="243" mass="25612">MEMPLTGLWDPETEEPTLAPLAVLVDAVGGTVNHLPYEQKFWTVSTELSLIMTPGVDWALAKSVRATAGLIRADDSMALSRCQIYAGSTLLGEGSVRSLTIPAGVVPQTPPPPFSDDDTGTRRALSQRLALSLRSVGDGAAVLAQEWNPLLTNVIGTVHGGVVAAALELAGTTAVNAGQVPQFRTSSMTVHFLAALAGSERNRAEAMYEASVIHKGRRSAVIDARARGADGRVATIARLNAYR</sequence>
<organism evidence="2 3">
    <name type="scientific">Mycolicibacterium anyangense</name>
    <dbReference type="NCBI Taxonomy" id="1431246"/>
    <lineage>
        <taxon>Bacteria</taxon>
        <taxon>Bacillati</taxon>
        <taxon>Actinomycetota</taxon>
        <taxon>Actinomycetes</taxon>
        <taxon>Mycobacteriales</taxon>
        <taxon>Mycobacteriaceae</taxon>
        <taxon>Mycolicibacterium</taxon>
    </lineage>
</organism>
<dbReference type="AlphaFoldDB" id="A0A6N4WAC9"/>
<dbReference type="RefSeq" id="WP_220098505.1">
    <property type="nucleotide sequence ID" value="NZ_AP022620.1"/>
</dbReference>
<gene>
    <name evidence="2" type="ORF">MANY_24840</name>
</gene>
<reference evidence="2 3" key="1">
    <citation type="journal article" date="2019" name="Emerg. Microbes Infect.">
        <title>Comprehensive subspecies identification of 175 nontuberculous mycobacteria species based on 7547 genomic profiles.</title>
        <authorList>
            <person name="Matsumoto Y."/>
            <person name="Kinjo T."/>
            <person name="Motooka D."/>
            <person name="Nabeya D."/>
            <person name="Jung N."/>
            <person name="Uechi K."/>
            <person name="Horii T."/>
            <person name="Iida T."/>
            <person name="Fujita J."/>
            <person name="Nakamura S."/>
        </authorList>
    </citation>
    <scope>NUCLEOTIDE SEQUENCE [LARGE SCALE GENOMIC DNA]</scope>
    <source>
        <strain evidence="2 3">JCM 30275</strain>
    </source>
</reference>
<evidence type="ECO:0000259" key="1">
    <source>
        <dbReference type="Pfam" id="PF03061"/>
    </source>
</evidence>
<dbReference type="InterPro" id="IPR006683">
    <property type="entry name" value="Thioestr_dom"/>
</dbReference>
<protein>
    <recommendedName>
        <fullName evidence="1">Thioesterase domain-containing protein</fullName>
    </recommendedName>
</protein>
<dbReference type="KEGG" id="many:MANY_24840"/>
<dbReference type="InterPro" id="IPR029069">
    <property type="entry name" value="HotDog_dom_sf"/>
</dbReference>
<accession>A0A6N4WAC9</accession>
<dbReference type="SUPFAM" id="SSF54637">
    <property type="entry name" value="Thioesterase/thiol ester dehydrase-isomerase"/>
    <property type="match status" value="1"/>
</dbReference>
<evidence type="ECO:0000313" key="3">
    <source>
        <dbReference type="Proteomes" id="UP000467249"/>
    </source>
</evidence>
<dbReference type="Pfam" id="PF03061">
    <property type="entry name" value="4HBT"/>
    <property type="match status" value="1"/>
</dbReference>
<proteinExistence type="predicted"/>
<evidence type="ECO:0000313" key="2">
    <source>
        <dbReference type="EMBL" id="BBZ77147.1"/>
    </source>
</evidence>
<dbReference type="Proteomes" id="UP000467249">
    <property type="component" value="Chromosome"/>
</dbReference>
<dbReference type="CDD" id="cd03443">
    <property type="entry name" value="PaaI_thioesterase"/>
    <property type="match status" value="1"/>
</dbReference>
<keyword evidence="3" id="KW-1185">Reference proteome</keyword>
<dbReference type="Gene3D" id="3.10.129.10">
    <property type="entry name" value="Hotdog Thioesterase"/>
    <property type="match status" value="1"/>
</dbReference>
<feature type="domain" description="Thioesterase" evidence="1">
    <location>
        <begin position="156"/>
        <end position="234"/>
    </location>
</feature>
<dbReference type="EMBL" id="AP022620">
    <property type="protein sequence ID" value="BBZ77147.1"/>
    <property type="molecule type" value="Genomic_DNA"/>
</dbReference>
<name>A0A6N4WAC9_9MYCO</name>